<dbReference type="RefSeq" id="WP_218446637.1">
    <property type="nucleotide sequence ID" value="NZ_JAGSPA010000005.1"/>
</dbReference>
<accession>A0ABS6SH82</accession>
<keyword evidence="1" id="KW-0732">Signal</keyword>
<evidence type="ECO:0000313" key="3">
    <source>
        <dbReference type="EMBL" id="MBV7257788.1"/>
    </source>
</evidence>
<evidence type="ECO:0000313" key="4">
    <source>
        <dbReference type="Proteomes" id="UP000722336"/>
    </source>
</evidence>
<comment type="caution">
    <text evidence="3">The sequence shown here is derived from an EMBL/GenBank/DDBJ whole genome shotgun (WGS) entry which is preliminary data.</text>
</comment>
<feature type="domain" description="TonB-dependent transporter Oar-like beta-barrel" evidence="2">
    <location>
        <begin position="364"/>
        <end position="1094"/>
    </location>
</feature>
<keyword evidence="3" id="KW-0675">Receptor</keyword>
<dbReference type="EMBL" id="JAGSPA010000005">
    <property type="protein sequence ID" value="MBV7257788.1"/>
    <property type="molecule type" value="Genomic_DNA"/>
</dbReference>
<gene>
    <name evidence="3" type="ORF">KCG44_13460</name>
</gene>
<evidence type="ECO:0000259" key="2">
    <source>
        <dbReference type="Pfam" id="PF25183"/>
    </source>
</evidence>
<protein>
    <submittedName>
        <fullName evidence="3">TonB-dependent receptor</fullName>
    </submittedName>
</protein>
<organism evidence="3 4">
    <name type="scientific">Pacificimonas pallii</name>
    <dbReference type="NCBI Taxonomy" id="2827236"/>
    <lineage>
        <taxon>Bacteria</taxon>
        <taxon>Pseudomonadati</taxon>
        <taxon>Pseudomonadota</taxon>
        <taxon>Alphaproteobacteria</taxon>
        <taxon>Sphingomonadales</taxon>
        <taxon>Sphingosinicellaceae</taxon>
        <taxon>Pacificimonas</taxon>
    </lineage>
</organism>
<dbReference type="PANTHER" id="PTHR30069:SF46">
    <property type="entry name" value="OAR PROTEIN"/>
    <property type="match status" value="1"/>
</dbReference>
<feature type="chain" id="PRO_5045836664" evidence="1">
    <location>
        <begin position="27"/>
        <end position="1153"/>
    </location>
</feature>
<dbReference type="InterPro" id="IPR039426">
    <property type="entry name" value="TonB-dep_rcpt-like"/>
</dbReference>
<evidence type="ECO:0000256" key="1">
    <source>
        <dbReference type="SAM" id="SignalP"/>
    </source>
</evidence>
<proteinExistence type="predicted"/>
<dbReference type="Proteomes" id="UP000722336">
    <property type="component" value="Unassembled WGS sequence"/>
</dbReference>
<feature type="signal peptide" evidence="1">
    <location>
        <begin position="1"/>
        <end position="26"/>
    </location>
</feature>
<dbReference type="InterPro" id="IPR057601">
    <property type="entry name" value="Oar-like_b-barrel"/>
</dbReference>
<name>A0ABS6SH82_9SPHN</name>
<dbReference type="Pfam" id="PF25183">
    <property type="entry name" value="OMP_b-brl_4"/>
    <property type="match status" value="2"/>
</dbReference>
<dbReference type="Pfam" id="PF13620">
    <property type="entry name" value="CarboxypepD_reg"/>
    <property type="match status" value="1"/>
</dbReference>
<sequence>MRHLKLLLAATALVAPAAMIAAPVHAQQITSSIEGTVTGEDGAAVAGATVTVRDERTGSMRTLTTGSQGRFNAGNLTTGGPYTVTATASGFQGQTLENINTTLSGATELAFSLAATSSEVAEDTIVVTGTRARQTQLAVGPGQSFGIETLEALPSISRDIRDLIRIDPRVSLDRDNEVDRISCLGGNDRTNAFTVDGIAQADVFGLNGTPFAARNALPIPFDAVRETTVEFAPFDVEYGSFTGCAINVVTKSGENDFHGSAFFTYRDGGLRGDTAGGQEFIPADFQEKRWGATFSGPIIKDRLFFFGGYEETDLGDSQDFGPDGGGFPNDADFVTQNQFDRFSSILSSSYGRDSGGAPRALPESSVRYFGRLDAYLTDDHRLELTYQRLEEENVETDFDDNNYTGLNSFEVEGTVSDYYSARLFSNWTDNFSTEVRFSRSEVGDIQGPVGGGEAQSADPRVRLAVGVVGPDGEAGFLSDGPGIFRSANQLDTTVDQFKVAARLNAGDHNFTVGAEYNGLKVFNLFAINATGTLYFRNLDDFAAGRVAPGFFSSVFGDVGENLVGGLIGGGTINASPSGDINDAAATFKRQIYTFYAQDDWQVTDQLSILAGARVDLYDGDAPRQNPQFRERYGISNATPFSRIEPLFLPRLAATYDFNNDGFMYNSQVSGGVGLFAGGDPTVWFSNAFSNNGFSTASGSTFSGNCAGLQDDDGSFNVLAGGQFTGFPQCAVENASERASAGSADTQSTNQNIKIPTVLRANIGFSTDFGSGNGGFFDDWTAKIDYIYSRFRDPYNFVDLSQIPDPSRGIGGFTVDGRPILRPIDPLNDGCNANLVGDGGTSPVYNNVTADCFGTRRDDEIQLTNAGGFDSHAVSFILQKNFDRGVFTEGGSVTMNFGYAFTDAEERRTNDNSTATSGFDRTAAFDRQNPATRTSTYETRHNITFAARFEEQFFEDYATELGLFFQARSGRPYSLTFDGGGVFADASSGEDNALLYIPTGQGDTNVVYVDTIREIDGVDTVVQTAAETEMMFNSYIDKLSCAKDARGTSIRANSCRNDWYFDLDLRLAQELPGPGTLFGGNDRIEVFADVDNFLNLLNGEWNELRSREELVDIVDGGVDDQGRYIISDFNPDDDNDVTVSSSTWRIVLGVRYEF</sequence>
<dbReference type="PANTHER" id="PTHR30069">
    <property type="entry name" value="TONB-DEPENDENT OUTER MEMBRANE RECEPTOR"/>
    <property type="match status" value="1"/>
</dbReference>
<reference evidence="3 4" key="1">
    <citation type="submission" date="2021-04" db="EMBL/GenBank/DDBJ databases">
        <authorList>
            <person name="Pira H."/>
            <person name="Risdian C."/>
            <person name="Wink J."/>
        </authorList>
    </citation>
    <scope>NUCLEOTIDE SEQUENCE [LARGE SCALE GENOMIC DNA]</scope>
    <source>
        <strain evidence="3 4">WHA3</strain>
    </source>
</reference>
<feature type="domain" description="TonB-dependent transporter Oar-like beta-barrel" evidence="2">
    <location>
        <begin position="249"/>
        <end position="314"/>
    </location>
</feature>
<keyword evidence="4" id="KW-1185">Reference proteome</keyword>